<name>A0AAD5X985_9FUNG</name>
<feature type="non-terminal residue" evidence="2">
    <location>
        <position position="1"/>
    </location>
</feature>
<evidence type="ECO:0000313" key="2">
    <source>
        <dbReference type="EMBL" id="KAJ3078447.1"/>
    </source>
</evidence>
<feature type="region of interest" description="Disordered" evidence="1">
    <location>
        <begin position="29"/>
        <end position="85"/>
    </location>
</feature>
<keyword evidence="3" id="KW-1185">Reference proteome</keyword>
<feature type="compositionally biased region" description="Acidic residues" evidence="1">
    <location>
        <begin position="126"/>
        <end position="168"/>
    </location>
</feature>
<sequence length="207" mass="22839">MLATTEEVEVRVIVPEGKGMTTKDLLMHGDLPDEDNEDADFVDATMDDDDDEDDVESVDSEDGDAINNKGESARALDEEDEDDEITAEEVNDLNAELAHMQSAKVLRSGFKAEGNYRDMTILDNIDHDEADDDDYLDADDVDEDGEESDDDEDVDEQVADGEEIDEEEVRAIVINAANLPTKQGKVLRDGKEIPGAESDIDLVARMQ</sequence>
<protein>
    <submittedName>
        <fullName evidence="2">Uncharacterized protein</fullName>
    </submittedName>
</protein>
<comment type="caution">
    <text evidence="2">The sequence shown here is derived from an EMBL/GenBank/DDBJ whole genome shotgun (WGS) entry which is preliminary data.</text>
</comment>
<feature type="compositionally biased region" description="Acidic residues" evidence="1">
    <location>
        <begin position="32"/>
        <end position="64"/>
    </location>
</feature>
<evidence type="ECO:0000256" key="1">
    <source>
        <dbReference type="SAM" id="MobiDB-lite"/>
    </source>
</evidence>
<reference evidence="2" key="1">
    <citation type="submission" date="2020-05" db="EMBL/GenBank/DDBJ databases">
        <title>Phylogenomic resolution of chytrid fungi.</title>
        <authorList>
            <person name="Stajich J.E."/>
            <person name="Amses K."/>
            <person name="Simmons R."/>
            <person name="Seto K."/>
            <person name="Myers J."/>
            <person name="Bonds A."/>
            <person name="Quandt C.A."/>
            <person name="Barry K."/>
            <person name="Liu P."/>
            <person name="Grigoriev I."/>
            <person name="Longcore J.E."/>
            <person name="James T.Y."/>
        </authorList>
    </citation>
    <scope>NUCLEOTIDE SEQUENCE</scope>
    <source>
        <strain evidence="2">JEL0513</strain>
    </source>
</reference>
<dbReference type="EMBL" id="JADGJH010006016">
    <property type="protein sequence ID" value="KAJ3078447.1"/>
    <property type="molecule type" value="Genomic_DNA"/>
</dbReference>
<organism evidence="2 3">
    <name type="scientific">Physocladia obscura</name>
    <dbReference type="NCBI Taxonomy" id="109957"/>
    <lineage>
        <taxon>Eukaryota</taxon>
        <taxon>Fungi</taxon>
        <taxon>Fungi incertae sedis</taxon>
        <taxon>Chytridiomycota</taxon>
        <taxon>Chytridiomycota incertae sedis</taxon>
        <taxon>Chytridiomycetes</taxon>
        <taxon>Chytridiales</taxon>
        <taxon>Chytriomycetaceae</taxon>
        <taxon>Physocladia</taxon>
    </lineage>
</organism>
<gene>
    <name evidence="2" type="ORF">HK100_010727</name>
</gene>
<accession>A0AAD5X985</accession>
<proteinExistence type="predicted"/>
<feature type="region of interest" description="Disordered" evidence="1">
    <location>
        <begin position="123"/>
        <end position="168"/>
    </location>
</feature>
<dbReference type="Proteomes" id="UP001211907">
    <property type="component" value="Unassembled WGS sequence"/>
</dbReference>
<dbReference type="AlphaFoldDB" id="A0AAD5X985"/>
<evidence type="ECO:0000313" key="3">
    <source>
        <dbReference type="Proteomes" id="UP001211907"/>
    </source>
</evidence>